<keyword evidence="5" id="KW-1185">Reference proteome</keyword>
<dbReference type="Proteomes" id="UP001165395">
    <property type="component" value="Unassembled WGS sequence"/>
</dbReference>
<protein>
    <submittedName>
        <fullName evidence="4">Glutaredoxin family protein</fullName>
    </submittedName>
</protein>
<evidence type="ECO:0000256" key="2">
    <source>
        <dbReference type="SAM" id="SignalP"/>
    </source>
</evidence>
<feature type="compositionally biased region" description="Low complexity" evidence="1">
    <location>
        <begin position="170"/>
        <end position="217"/>
    </location>
</feature>
<reference evidence="4" key="1">
    <citation type="submission" date="2021-10" db="EMBL/GenBank/DDBJ databases">
        <title>The complete genome sequence of Leeia sp. TBRC 13508.</title>
        <authorList>
            <person name="Charoenyingcharoen P."/>
            <person name="Yukphan P."/>
        </authorList>
    </citation>
    <scope>NUCLEOTIDE SEQUENCE</scope>
    <source>
        <strain evidence="4">TBRC 13508</strain>
    </source>
</reference>
<dbReference type="PROSITE" id="PS51354">
    <property type="entry name" value="GLUTAREDOXIN_2"/>
    <property type="match status" value="1"/>
</dbReference>
<name>A0ABS8D5C8_9NEIS</name>
<comment type="caution">
    <text evidence="4">The sequence shown here is derived from an EMBL/GenBank/DDBJ whole genome shotgun (WGS) entry which is preliminary data.</text>
</comment>
<proteinExistence type="predicted"/>
<dbReference type="Pfam" id="PF13511">
    <property type="entry name" value="DUF4124"/>
    <property type="match status" value="1"/>
</dbReference>
<gene>
    <name evidence="4" type="ORF">LIN78_07705</name>
</gene>
<sequence length="223" mass="22464">MLNKLLKNISLSMALIALSGVATAQIYVWTDPATGKKVYSDQPPPANAKDGQVKNLGGNVVSSGGLPFAVQDAMKRNPVVLYANKCDLCIKAVTLLNNRGIPFSQKNPETEGASAEQLKKLVGSLQVPVLTVGTKVLKGYDEAAWTAALDAAGYPKTSMRGVKSVDDASKPTGSASAGSAPAANKSSSGSAGSSSSSSTTSSSSSSASSSAGSSSAPIKPPGE</sequence>
<evidence type="ECO:0000313" key="5">
    <source>
        <dbReference type="Proteomes" id="UP001165395"/>
    </source>
</evidence>
<feature type="signal peptide" evidence="2">
    <location>
        <begin position="1"/>
        <end position="24"/>
    </location>
</feature>
<organism evidence="4 5">
    <name type="scientific">Leeia speluncae</name>
    <dbReference type="NCBI Taxonomy" id="2884804"/>
    <lineage>
        <taxon>Bacteria</taxon>
        <taxon>Pseudomonadati</taxon>
        <taxon>Pseudomonadota</taxon>
        <taxon>Betaproteobacteria</taxon>
        <taxon>Neisseriales</taxon>
        <taxon>Leeiaceae</taxon>
        <taxon>Leeia</taxon>
    </lineage>
</organism>
<evidence type="ECO:0000256" key="1">
    <source>
        <dbReference type="SAM" id="MobiDB-lite"/>
    </source>
</evidence>
<evidence type="ECO:0000313" key="4">
    <source>
        <dbReference type="EMBL" id="MCB6183429.1"/>
    </source>
</evidence>
<evidence type="ECO:0000259" key="3">
    <source>
        <dbReference type="Pfam" id="PF13511"/>
    </source>
</evidence>
<dbReference type="CDD" id="cd02976">
    <property type="entry name" value="NrdH"/>
    <property type="match status" value="1"/>
</dbReference>
<dbReference type="Gene3D" id="3.40.30.10">
    <property type="entry name" value="Glutaredoxin"/>
    <property type="match status" value="1"/>
</dbReference>
<feature type="region of interest" description="Disordered" evidence="1">
    <location>
        <begin position="158"/>
        <end position="223"/>
    </location>
</feature>
<dbReference type="InterPro" id="IPR025392">
    <property type="entry name" value="DUF4124"/>
</dbReference>
<feature type="chain" id="PRO_5046504894" evidence="2">
    <location>
        <begin position="25"/>
        <end position="223"/>
    </location>
</feature>
<keyword evidence="2" id="KW-0732">Signal</keyword>
<feature type="domain" description="DUF4124" evidence="3">
    <location>
        <begin position="14"/>
        <end position="53"/>
    </location>
</feature>
<dbReference type="EMBL" id="JAJBZT010000003">
    <property type="protein sequence ID" value="MCB6183429.1"/>
    <property type="molecule type" value="Genomic_DNA"/>
</dbReference>
<accession>A0ABS8D5C8</accession>
<dbReference type="RefSeq" id="WP_227180184.1">
    <property type="nucleotide sequence ID" value="NZ_JAJBZT010000003.1"/>
</dbReference>
<dbReference type="InterPro" id="IPR036249">
    <property type="entry name" value="Thioredoxin-like_sf"/>
</dbReference>
<dbReference type="SUPFAM" id="SSF52833">
    <property type="entry name" value="Thioredoxin-like"/>
    <property type="match status" value="1"/>
</dbReference>